<dbReference type="EMBL" id="JAFEUZ010000032">
    <property type="protein sequence ID" value="KAG5470598.1"/>
    <property type="molecule type" value="Genomic_DNA"/>
</dbReference>
<dbReference type="GO" id="GO:0006457">
    <property type="term" value="P:protein folding"/>
    <property type="evidence" value="ECO:0007669"/>
    <property type="project" value="InterPro"/>
</dbReference>
<dbReference type="KEGG" id="lmat:92511954"/>
<dbReference type="PRINTS" id="PR00625">
    <property type="entry name" value="JDOMAIN"/>
</dbReference>
<feature type="domain" description="J" evidence="2">
    <location>
        <begin position="3"/>
        <end position="71"/>
    </location>
</feature>
<dbReference type="InterPro" id="IPR002939">
    <property type="entry name" value="DnaJ_C"/>
</dbReference>
<dbReference type="GeneID" id="92511954"/>
<dbReference type="InterPro" id="IPR051339">
    <property type="entry name" value="DnaJ_subfamily_B"/>
</dbReference>
<proteinExistence type="predicted"/>
<dbReference type="InterPro" id="IPR036869">
    <property type="entry name" value="J_dom_sf"/>
</dbReference>
<dbReference type="GO" id="GO:0051087">
    <property type="term" value="F:protein-folding chaperone binding"/>
    <property type="evidence" value="ECO:0007669"/>
    <property type="project" value="TreeGrafter"/>
</dbReference>
<accession>A0A836GVI9</accession>
<comment type="caution">
    <text evidence="3">The sequence shown here is derived from an EMBL/GenBank/DDBJ whole genome shotgun (WGS) entry which is preliminary data.</text>
</comment>
<dbReference type="InterPro" id="IPR008971">
    <property type="entry name" value="HSP40/DnaJ_pept-bd"/>
</dbReference>
<dbReference type="GO" id="GO:0005829">
    <property type="term" value="C:cytosol"/>
    <property type="evidence" value="ECO:0007669"/>
    <property type="project" value="TreeGrafter"/>
</dbReference>
<dbReference type="SMART" id="SM00271">
    <property type="entry name" value="DnaJ"/>
    <property type="match status" value="1"/>
</dbReference>
<reference evidence="3 4" key="1">
    <citation type="submission" date="2021-03" db="EMBL/GenBank/DDBJ databases">
        <title>Leishmania (Mundinia) martiniquensis Genome sequencing and assembly.</title>
        <authorList>
            <person name="Almutairi H."/>
            <person name="Gatherer D."/>
        </authorList>
    </citation>
    <scope>NUCLEOTIDE SEQUENCE [LARGE SCALE GENOMIC DNA]</scope>
    <source>
        <strain evidence="3">LSCM1</strain>
    </source>
</reference>
<dbReference type="AlphaFoldDB" id="A0A836GVI9"/>
<dbReference type="Proteomes" id="UP000673552">
    <property type="component" value="Chromosome 32"/>
</dbReference>
<evidence type="ECO:0000313" key="4">
    <source>
        <dbReference type="Proteomes" id="UP000673552"/>
    </source>
</evidence>
<dbReference type="FunFam" id="2.60.260.20:FF:000037">
    <property type="entry name" value="DnaJ heat shock protein"/>
    <property type="match status" value="1"/>
</dbReference>
<dbReference type="Gene3D" id="1.10.287.110">
    <property type="entry name" value="DnaJ domain"/>
    <property type="match status" value="1"/>
</dbReference>
<dbReference type="SUPFAM" id="SSF49493">
    <property type="entry name" value="HSP40/DnaJ peptide-binding domain"/>
    <property type="match status" value="2"/>
</dbReference>
<dbReference type="Pfam" id="PF00226">
    <property type="entry name" value="DnaJ"/>
    <property type="match status" value="1"/>
</dbReference>
<dbReference type="RefSeq" id="XP_067175991.1">
    <property type="nucleotide sequence ID" value="XM_067319442.1"/>
</dbReference>
<protein>
    <recommendedName>
        <fullName evidence="2">J domain-containing protein</fullName>
    </recommendedName>
</protein>
<name>A0A836GVI9_9TRYP</name>
<evidence type="ECO:0000256" key="1">
    <source>
        <dbReference type="ARBA" id="ARBA00023186"/>
    </source>
</evidence>
<dbReference type="Gene3D" id="2.60.260.20">
    <property type="entry name" value="Urease metallochaperone UreE, N-terminal domain"/>
    <property type="match status" value="2"/>
</dbReference>
<sequence length="326" mass="35673">MIDYYQFLGLNRQSGDDDVAKAYRRYALAYNPQCHPDSTDQEALQRNFMTAAQAYTVLSDPKKRAIYDIYGEEGVRHGGTGQQGVPGGIDLDCIDPDAVFTRFFGVDNPFQVIGDIDGVKNNQHDFFSVISGMPPNPAKCPAMEVLLPVTLEDVFYGATRRATWNATHFGAPNQDAVMTTTAESYELRVEKGAKTGDIFTVEGLGNTQPGYARGDVVVVVSVVDHPRFRREGDDLVTKADISLRDALCGTTVTVCTMEGRELSILIDEIVDPNYRTRIAGEGLPSRGGGGDDSKARGDLVIEFTTKFPSFLTAEQKTEIGRVLDAH</sequence>
<dbReference type="Pfam" id="PF01556">
    <property type="entry name" value="DnaJ_C"/>
    <property type="match status" value="1"/>
</dbReference>
<dbReference type="PANTHER" id="PTHR24078">
    <property type="entry name" value="DNAJ HOMOLOG SUBFAMILY C MEMBER"/>
    <property type="match status" value="1"/>
</dbReference>
<dbReference type="FunFam" id="1.10.287.110:FF:000106">
    <property type="entry name" value="Putative heat shock protein-like protein"/>
    <property type="match status" value="1"/>
</dbReference>
<dbReference type="GO" id="GO:0051082">
    <property type="term" value="F:unfolded protein binding"/>
    <property type="evidence" value="ECO:0007669"/>
    <property type="project" value="InterPro"/>
</dbReference>
<organism evidence="3 4">
    <name type="scientific">Leishmania martiniquensis</name>
    <dbReference type="NCBI Taxonomy" id="1580590"/>
    <lineage>
        <taxon>Eukaryota</taxon>
        <taxon>Discoba</taxon>
        <taxon>Euglenozoa</taxon>
        <taxon>Kinetoplastea</taxon>
        <taxon>Metakinetoplastina</taxon>
        <taxon>Trypanosomatida</taxon>
        <taxon>Trypanosomatidae</taxon>
        <taxon>Leishmaniinae</taxon>
        <taxon>Leishmania</taxon>
    </lineage>
</organism>
<dbReference type="OrthoDB" id="550424at2759"/>
<dbReference type="CDD" id="cd06257">
    <property type="entry name" value="DnaJ"/>
    <property type="match status" value="1"/>
</dbReference>
<dbReference type="PANTHER" id="PTHR24078:SF519">
    <property type="entry name" value="DNAJ HOMOLOG SUBFAMILY B MEMBER 13"/>
    <property type="match status" value="1"/>
</dbReference>
<keyword evidence="1" id="KW-0143">Chaperone</keyword>
<dbReference type="InterPro" id="IPR001623">
    <property type="entry name" value="DnaJ_domain"/>
</dbReference>
<evidence type="ECO:0000313" key="3">
    <source>
        <dbReference type="EMBL" id="KAG5470598.1"/>
    </source>
</evidence>
<evidence type="ECO:0000259" key="2">
    <source>
        <dbReference type="PROSITE" id="PS50076"/>
    </source>
</evidence>
<dbReference type="PROSITE" id="PS50076">
    <property type="entry name" value="DNAJ_2"/>
    <property type="match status" value="1"/>
</dbReference>
<gene>
    <name evidence="3" type="ORF">LSCM1_01843</name>
</gene>
<dbReference type="CDD" id="cd10747">
    <property type="entry name" value="DnaJ_C"/>
    <property type="match status" value="1"/>
</dbReference>
<dbReference type="SUPFAM" id="SSF46565">
    <property type="entry name" value="Chaperone J-domain"/>
    <property type="match status" value="1"/>
</dbReference>
<keyword evidence="4" id="KW-1185">Reference proteome</keyword>